<dbReference type="InterPro" id="IPR032675">
    <property type="entry name" value="LRR_dom_sf"/>
</dbReference>
<feature type="non-terminal residue" evidence="1">
    <location>
        <position position="210"/>
    </location>
</feature>
<comment type="caution">
    <text evidence="1">The sequence shown here is derived from an EMBL/GenBank/DDBJ whole genome shotgun (WGS) entry which is preliminary data.</text>
</comment>
<dbReference type="Gene3D" id="3.80.10.10">
    <property type="entry name" value="Ribonuclease Inhibitor"/>
    <property type="match status" value="1"/>
</dbReference>
<evidence type="ECO:0000313" key="1">
    <source>
        <dbReference type="EMBL" id="RWS21064.1"/>
    </source>
</evidence>
<sequence>MTVSCICKDERSVAAFDSLEKLSVSTCPTMIESGSLDNLIGSQKLKQLLICIHPLCCDYLPRNWKIPQLRSESLEVLGIDTIPYTINNASLIMQYVPNLKVLDMRSLPFTDSDVEFLTRNCRSLQYLLIEHGEITNNSLESLLNLPLLEVLLLIGNSAVTVEAMNDFIEKAPSLRVLSCNLDVIETFVTRANRVQNCLHFAFVRVNRVPQ</sequence>
<proteinExistence type="predicted"/>
<keyword evidence="2" id="KW-1185">Reference proteome</keyword>
<name>A0A443S0N9_9ACAR</name>
<dbReference type="Proteomes" id="UP000288716">
    <property type="component" value="Unassembled WGS sequence"/>
</dbReference>
<accession>A0A443S0N9</accession>
<dbReference type="EMBL" id="NCKV01013847">
    <property type="protein sequence ID" value="RWS21064.1"/>
    <property type="molecule type" value="Genomic_DNA"/>
</dbReference>
<dbReference type="AlphaFoldDB" id="A0A443S0N9"/>
<gene>
    <name evidence="1" type="ORF">B4U80_14187</name>
</gene>
<dbReference type="VEuPathDB" id="VectorBase:LDEU010976"/>
<protein>
    <submittedName>
        <fullName evidence="1">Uncharacterized protein</fullName>
    </submittedName>
</protein>
<evidence type="ECO:0000313" key="2">
    <source>
        <dbReference type="Proteomes" id="UP000288716"/>
    </source>
</evidence>
<organism evidence="1 2">
    <name type="scientific">Leptotrombidium deliense</name>
    <dbReference type="NCBI Taxonomy" id="299467"/>
    <lineage>
        <taxon>Eukaryota</taxon>
        <taxon>Metazoa</taxon>
        <taxon>Ecdysozoa</taxon>
        <taxon>Arthropoda</taxon>
        <taxon>Chelicerata</taxon>
        <taxon>Arachnida</taxon>
        <taxon>Acari</taxon>
        <taxon>Acariformes</taxon>
        <taxon>Trombidiformes</taxon>
        <taxon>Prostigmata</taxon>
        <taxon>Anystina</taxon>
        <taxon>Parasitengona</taxon>
        <taxon>Trombiculoidea</taxon>
        <taxon>Trombiculidae</taxon>
        <taxon>Leptotrombidium</taxon>
    </lineage>
</organism>
<reference evidence="1 2" key="1">
    <citation type="journal article" date="2018" name="Gigascience">
        <title>Genomes of trombidid mites reveal novel predicted allergens and laterally-transferred genes associated with secondary metabolism.</title>
        <authorList>
            <person name="Dong X."/>
            <person name="Chaisiri K."/>
            <person name="Xia D."/>
            <person name="Armstrong S.D."/>
            <person name="Fang Y."/>
            <person name="Donnelly M.J."/>
            <person name="Kadowaki T."/>
            <person name="McGarry J.W."/>
            <person name="Darby A.C."/>
            <person name="Makepeace B.L."/>
        </authorList>
    </citation>
    <scope>NUCLEOTIDE SEQUENCE [LARGE SCALE GENOMIC DNA]</scope>
    <source>
        <strain evidence="1">UoL-UT</strain>
    </source>
</reference>
<dbReference type="SUPFAM" id="SSF52047">
    <property type="entry name" value="RNI-like"/>
    <property type="match status" value="1"/>
</dbReference>